<gene>
    <name evidence="2" type="ORF">EG327_007422</name>
</gene>
<feature type="region of interest" description="Disordered" evidence="1">
    <location>
        <begin position="136"/>
        <end position="158"/>
    </location>
</feature>
<accession>A0A8H3UZL2</accession>
<evidence type="ECO:0000313" key="3">
    <source>
        <dbReference type="Proteomes" id="UP000490939"/>
    </source>
</evidence>
<sequence>MCIYTQTTYVCKHNIESLVEPCDLGKSFKTSMHDKLIIGIHDSPRKCDACSMHIDLTQPTPTPVQIDLTQDDGKNHIDSTGDKLDYIDLTQDTTDIPPSSSSSSLYQDFTHETHSTPFTPNKRARRDSAIDAYPVMPQGDGGVESHPHPIDTDMGMGS</sequence>
<dbReference type="AlphaFoldDB" id="A0A8H3UZL2"/>
<comment type="caution">
    <text evidence="2">The sequence shown here is derived from an EMBL/GenBank/DDBJ whole genome shotgun (WGS) entry which is preliminary data.</text>
</comment>
<evidence type="ECO:0000256" key="1">
    <source>
        <dbReference type="SAM" id="MobiDB-lite"/>
    </source>
</evidence>
<protein>
    <submittedName>
        <fullName evidence="2">Uncharacterized protein</fullName>
    </submittedName>
</protein>
<dbReference type="EMBL" id="WNWR01000444">
    <property type="protein sequence ID" value="KAE9978352.1"/>
    <property type="molecule type" value="Genomic_DNA"/>
</dbReference>
<dbReference type="Proteomes" id="UP000490939">
    <property type="component" value="Unassembled WGS sequence"/>
</dbReference>
<evidence type="ECO:0000313" key="2">
    <source>
        <dbReference type="EMBL" id="KAE9978352.1"/>
    </source>
</evidence>
<keyword evidence="3" id="KW-1185">Reference proteome</keyword>
<reference evidence="2 3" key="1">
    <citation type="submission" date="2019-07" db="EMBL/GenBank/DDBJ databases">
        <title>Venturia inaequalis Genome Resource.</title>
        <authorList>
            <person name="Lichtner F.J."/>
        </authorList>
    </citation>
    <scope>NUCLEOTIDE SEQUENCE [LARGE SCALE GENOMIC DNA]</scope>
    <source>
        <strain evidence="2 3">DMI_063113</strain>
    </source>
</reference>
<name>A0A8H3UZL2_VENIN</name>
<organism evidence="2 3">
    <name type="scientific">Venturia inaequalis</name>
    <name type="common">Apple scab fungus</name>
    <dbReference type="NCBI Taxonomy" id="5025"/>
    <lineage>
        <taxon>Eukaryota</taxon>
        <taxon>Fungi</taxon>
        <taxon>Dikarya</taxon>
        <taxon>Ascomycota</taxon>
        <taxon>Pezizomycotina</taxon>
        <taxon>Dothideomycetes</taxon>
        <taxon>Pleosporomycetidae</taxon>
        <taxon>Venturiales</taxon>
        <taxon>Venturiaceae</taxon>
        <taxon>Venturia</taxon>
    </lineage>
</organism>
<proteinExistence type="predicted"/>